<feature type="region of interest" description="Disordered" evidence="1">
    <location>
        <begin position="20"/>
        <end position="57"/>
    </location>
</feature>
<comment type="caution">
    <text evidence="2">The sequence shown here is derived from an EMBL/GenBank/DDBJ whole genome shotgun (WGS) entry which is preliminary data.</text>
</comment>
<proteinExistence type="predicted"/>
<accession>A0ABN3XNF6</accession>
<dbReference type="Proteomes" id="UP001500403">
    <property type="component" value="Unassembled WGS sequence"/>
</dbReference>
<organism evidence="2 3">
    <name type="scientific">Streptomyces enissocaesilis</name>
    <dbReference type="NCBI Taxonomy" id="332589"/>
    <lineage>
        <taxon>Bacteria</taxon>
        <taxon>Bacillati</taxon>
        <taxon>Actinomycetota</taxon>
        <taxon>Actinomycetes</taxon>
        <taxon>Kitasatosporales</taxon>
        <taxon>Streptomycetaceae</taxon>
        <taxon>Streptomyces</taxon>
        <taxon>Streptomyces rochei group</taxon>
    </lineage>
</organism>
<evidence type="ECO:0000313" key="3">
    <source>
        <dbReference type="Proteomes" id="UP001500403"/>
    </source>
</evidence>
<evidence type="ECO:0000256" key="1">
    <source>
        <dbReference type="SAM" id="MobiDB-lite"/>
    </source>
</evidence>
<reference evidence="2 3" key="1">
    <citation type="journal article" date="2019" name="Int. J. Syst. Evol. Microbiol.">
        <title>The Global Catalogue of Microorganisms (GCM) 10K type strain sequencing project: providing services to taxonomists for standard genome sequencing and annotation.</title>
        <authorList>
            <consortium name="The Broad Institute Genomics Platform"/>
            <consortium name="The Broad Institute Genome Sequencing Center for Infectious Disease"/>
            <person name="Wu L."/>
            <person name="Ma J."/>
        </authorList>
    </citation>
    <scope>NUCLEOTIDE SEQUENCE [LARGE SCALE GENOMIC DNA]</scope>
    <source>
        <strain evidence="2 3">JCM 9088</strain>
    </source>
</reference>
<evidence type="ECO:0000313" key="2">
    <source>
        <dbReference type="EMBL" id="GAA2963864.1"/>
    </source>
</evidence>
<gene>
    <name evidence="2" type="ORF">GCM10010446_56820</name>
</gene>
<sequence length="71" mass="7536">MAAAAGAAVVPRPRAVRAETRISADADRADRADLDGGAGMDGTSKSWGKGVRERSQMSRNVKLLKCKCQYV</sequence>
<feature type="compositionally biased region" description="Basic and acidic residues" evidence="1">
    <location>
        <begin position="20"/>
        <end position="34"/>
    </location>
</feature>
<keyword evidence="3" id="KW-1185">Reference proteome</keyword>
<name>A0ABN3XNF6_9ACTN</name>
<protein>
    <submittedName>
        <fullName evidence="2">Uncharacterized protein</fullName>
    </submittedName>
</protein>
<dbReference type="EMBL" id="BAAAUD010000053">
    <property type="protein sequence ID" value="GAA2963864.1"/>
    <property type="molecule type" value="Genomic_DNA"/>
</dbReference>